<dbReference type="AlphaFoldDB" id="A0A5B7JHE4"/>
<feature type="region of interest" description="Disordered" evidence="1">
    <location>
        <begin position="43"/>
        <end position="147"/>
    </location>
</feature>
<accession>A0A5B7JHE4</accession>
<feature type="compositionally biased region" description="Low complexity" evidence="1">
    <location>
        <begin position="110"/>
        <end position="128"/>
    </location>
</feature>
<feature type="compositionally biased region" description="Basic and acidic residues" evidence="1">
    <location>
        <begin position="135"/>
        <end position="147"/>
    </location>
</feature>
<evidence type="ECO:0000256" key="1">
    <source>
        <dbReference type="SAM" id="MobiDB-lite"/>
    </source>
</evidence>
<feature type="compositionally biased region" description="Low complexity" evidence="1">
    <location>
        <begin position="60"/>
        <end position="70"/>
    </location>
</feature>
<proteinExistence type="predicted"/>
<comment type="caution">
    <text evidence="2">The sequence shown here is derived from an EMBL/GenBank/DDBJ whole genome shotgun (WGS) entry which is preliminary data.</text>
</comment>
<keyword evidence="3" id="KW-1185">Reference proteome</keyword>
<evidence type="ECO:0000313" key="3">
    <source>
        <dbReference type="Proteomes" id="UP000324222"/>
    </source>
</evidence>
<reference evidence="2 3" key="1">
    <citation type="submission" date="2019-05" db="EMBL/GenBank/DDBJ databases">
        <title>Another draft genome of Portunus trituberculatus and its Hox gene families provides insights of decapod evolution.</title>
        <authorList>
            <person name="Jeong J.-H."/>
            <person name="Song I."/>
            <person name="Kim S."/>
            <person name="Choi T."/>
            <person name="Kim D."/>
            <person name="Ryu S."/>
            <person name="Kim W."/>
        </authorList>
    </citation>
    <scope>NUCLEOTIDE SEQUENCE [LARGE SCALE GENOMIC DNA]</scope>
    <source>
        <tissue evidence="2">Muscle</tissue>
    </source>
</reference>
<sequence length="147" mass="15806">MEVMADFVILTDGRTDGQREGGAHTWWSRLSWLSERESCEGERRPADICGGSGGVGVVRGVGSSRSSGGERAWGGGGGAWSRESWEGERRATTSPKLSRRRWAREMVRVASLSSARAASSPSQRSSRCGGSGASQHEHARSSQDLLR</sequence>
<organism evidence="2 3">
    <name type="scientific">Portunus trituberculatus</name>
    <name type="common">Swimming crab</name>
    <name type="synonym">Neptunus trituberculatus</name>
    <dbReference type="NCBI Taxonomy" id="210409"/>
    <lineage>
        <taxon>Eukaryota</taxon>
        <taxon>Metazoa</taxon>
        <taxon>Ecdysozoa</taxon>
        <taxon>Arthropoda</taxon>
        <taxon>Crustacea</taxon>
        <taxon>Multicrustacea</taxon>
        <taxon>Malacostraca</taxon>
        <taxon>Eumalacostraca</taxon>
        <taxon>Eucarida</taxon>
        <taxon>Decapoda</taxon>
        <taxon>Pleocyemata</taxon>
        <taxon>Brachyura</taxon>
        <taxon>Eubrachyura</taxon>
        <taxon>Portunoidea</taxon>
        <taxon>Portunidae</taxon>
        <taxon>Portuninae</taxon>
        <taxon>Portunus</taxon>
    </lineage>
</organism>
<name>A0A5B7JHE4_PORTR</name>
<protein>
    <submittedName>
        <fullName evidence="2">Uncharacterized protein</fullName>
    </submittedName>
</protein>
<evidence type="ECO:0000313" key="2">
    <source>
        <dbReference type="EMBL" id="MPC92398.1"/>
    </source>
</evidence>
<dbReference type="EMBL" id="VSRR010091139">
    <property type="protein sequence ID" value="MPC92398.1"/>
    <property type="molecule type" value="Genomic_DNA"/>
</dbReference>
<gene>
    <name evidence="2" type="ORF">E2C01_087486</name>
</gene>
<dbReference type="Proteomes" id="UP000324222">
    <property type="component" value="Unassembled WGS sequence"/>
</dbReference>
<feature type="compositionally biased region" description="Gly residues" evidence="1">
    <location>
        <begin position="50"/>
        <end position="59"/>
    </location>
</feature>